<proteinExistence type="predicted"/>
<name>A0A1W6MGK5_9FLAO</name>
<organism evidence="2 3">
    <name type="scientific">Nonlabens spongiae</name>
    <dbReference type="NCBI Taxonomy" id="331648"/>
    <lineage>
        <taxon>Bacteria</taxon>
        <taxon>Pseudomonadati</taxon>
        <taxon>Bacteroidota</taxon>
        <taxon>Flavobacteriia</taxon>
        <taxon>Flavobacteriales</taxon>
        <taxon>Flavobacteriaceae</taxon>
        <taxon>Nonlabens</taxon>
    </lineage>
</organism>
<dbReference type="RefSeq" id="WP_085765535.1">
    <property type="nucleotide sequence ID" value="NZ_CP019344.1"/>
</dbReference>
<keyword evidence="1" id="KW-0812">Transmembrane</keyword>
<dbReference type="OrthoDB" id="9794557at2"/>
<dbReference type="STRING" id="331648.BST97_01225"/>
<evidence type="ECO:0000256" key="1">
    <source>
        <dbReference type="SAM" id="Phobius"/>
    </source>
</evidence>
<gene>
    <name evidence="2" type="ORF">BST97_01225</name>
</gene>
<dbReference type="AlphaFoldDB" id="A0A1W6MGK5"/>
<sequence length="122" mass="14344">MKRILGVILATIVIMAVLWYTFLYYADFSDGYRSGELIKFSHKGVLVKTWEGEISQGISGAQIFAFSVRDSEEEIIEKLKEYQGHYVKLKYEEKFGTFFFWGDTKYFITEVTKEQSPHFNRQ</sequence>
<reference evidence="2 3" key="1">
    <citation type="submission" date="2016-11" db="EMBL/GenBank/DDBJ databases">
        <title>Trade-off between light-utilization and light-protection in marine flavobacteria.</title>
        <authorList>
            <person name="Kumagai Y."/>
        </authorList>
    </citation>
    <scope>NUCLEOTIDE SEQUENCE [LARGE SCALE GENOMIC DNA]</scope>
    <source>
        <strain evidence="2 3">JCM 13191</strain>
    </source>
</reference>
<keyword evidence="1" id="KW-0472">Membrane</keyword>
<dbReference type="Proteomes" id="UP000193431">
    <property type="component" value="Chromosome"/>
</dbReference>
<keyword evidence="1" id="KW-1133">Transmembrane helix</keyword>
<keyword evidence="3" id="KW-1185">Reference proteome</keyword>
<protein>
    <submittedName>
        <fullName evidence="2">6-phosphogluconate dehydrogenase</fullName>
    </submittedName>
</protein>
<evidence type="ECO:0000313" key="3">
    <source>
        <dbReference type="Proteomes" id="UP000193431"/>
    </source>
</evidence>
<feature type="transmembrane region" description="Helical" evidence="1">
    <location>
        <begin position="7"/>
        <end position="26"/>
    </location>
</feature>
<evidence type="ECO:0000313" key="2">
    <source>
        <dbReference type="EMBL" id="ARN76734.1"/>
    </source>
</evidence>
<accession>A0A1W6MGK5</accession>
<dbReference type="EMBL" id="CP019344">
    <property type="protein sequence ID" value="ARN76734.1"/>
    <property type="molecule type" value="Genomic_DNA"/>
</dbReference>